<sequence>MSKSGYSRNIQFFNFNTLSATFVICSNSLTTCHSELCKLYYCISRMRSAVVIHSLHVSQELCKLYYCNEPYLCSAVAIHSMHASLELCKLY</sequence>
<organism evidence="1">
    <name type="scientific">Arundo donax</name>
    <name type="common">Giant reed</name>
    <name type="synonym">Donax arundinaceus</name>
    <dbReference type="NCBI Taxonomy" id="35708"/>
    <lineage>
        <taxon>Eukaryota</taxon>
        <taxon>Viridiplantae</taxon>
        <taxon>Streptophyta</taxon>
        <taxon>Embryophyta</taxon>
        <taxon>Tracheophyta</taxon>
        <taxon>Spermatophyta</taxon>
        <taxon>Magnoliopsida</taxon>
        <taxon>Liliopsida</taxon>
        <taxon>Poales</taxon>
        <taxon>Poaceae</taxon>
        <taxon>PACMAD clade</taxon>
        <taxon>Arundinoideae</taxon>
        <taxon>Arundineae</taxon>
        <taxon>Arundo</taxon>
    </lineage>
</organism>
<dbReference type="EMBL" id="GBRH01185202">
    <property type="protein sequence ID" value="JAE12694.1"/>
    <property type="molecule type" value="Transcribed_RNA"/>
</dbReference>
<name>A0A0A9FN28_ARUDO</name>
<proteinExistence type="predicted"/>
<reference evidence="1" key="2">
    <citation type="journal article" date="2015" name="Data Brief">
        <title>Shoot transcriptome of the giant reed, Arundo donax.</title>
        <authorList>
            <person name="Barrero R.A."/>
            <person name="Guerrero F.D."/>
            <person name="Moolhuijzen P."/>
            <person name="Goolsby J.A."/>
            <person name="Tidwell J."/>
            <person name="Bellgard S.E."/>
            <person name="Bellgard M.I."/>
        </authorList>
    </citation>
    <scope>NUCLEOTIDE SEQUENCE</scope>
    <source>
        <tissue evidence="1">Shoot tissue taken approximately 20 cm above the soil surface</tissue>
    </source>
</reference>
<accession>A0A0A9FN28</accession>
<evidence type="ECO:0000313" key="1">
    <source>
        <dbReference type="EMBL" id="JAE12694.1"/>
    </source>
</evidence>
<dbReference type="AlphaFoldDB" id="A0A0A9FN28"/>
<reference evidence="1" key="1">
    <citation type="submission" date="2014-09" db="EMBL/GenBank/DDBJ databases">
        <authorList>
            <person name="Magalhaes I.L.F."/>
            <person name="Oliveira U."/>
            <person name="Santos F.R."/>
            <person name="Vidigal T.H.D.A."/>
            <person name="Brescovit A.D."/>
            <person name="Santos A.J."/>
        </authorList>
    </citation>
    <scope>NUCLEOTIDE SEQUENCE</scope>
    <source>
        <tissue evidence="1">Shoot tissue taken approximately 20 cm above the soil surface</tissue>
    </source>
</reference>
<protein>
    <submittedName>
        <fullName evidence="1">Uncharacterized protein</fullName>
    </submittedName>
</protein>